<dbReference type="EMBL" id="JACAQB010000006">
    <property type="protein sequence ID" value="NWB96994.1"/>
    <property type="molecule type" value="Genomic_DNA"/>
</dbReference>
<dbReference type="AlphaFoldDB" id="A0A7Y8C2V0"/>
<name>A0A7Y8C2V0_9PSED</name>
<proteinExistence type="predicted"/>
<organism evidence="2 3">
    <name type="scientific">Pseudomonas gingeri</name>
    <dbReference type="NCBI Taxonomy" id="117681"/>
    <lineage>
        <taxon>Bacteria</taxon>
        <taxon>Pseudomonadati</taxon>
        <taxon>Pseudomonadota</taxon>
        <taxon>Gammaproteobacteria</taxon>
        <taxon>Pseudomonadales</taxon>
        <taxon>Pseudomonadaceae</taxon>
        <taxon>Pseudomonas</taxon>
    </lineage>
</organism>
<dbReference type="Proteomes" id="UP000539985">
    <property type="component" value="Unassembled WGS sequence"/>
</dbReference>
<protein>
    <submittedName>
        <fullName evidence="2">Uncharacterized protein</fullName>
    </submittedName>
</protein>
<gene>
    <name evidence="2" type="ORF">HX882_13925</name>
</gene>
<evidence type="ECO:0000313" key="2">
    <source>
        <dbReference type="EMBL" id="NWB96994.1"/>
    </source>
</evidence>
<reference evidence="2 3" key="1">
    <citation type="submission" date="2020-04" db="EMBL/GenBank/DDBJ databases">
        <title>Molecular characterization of pseudomonads from Agaricus bisporus reveal novel blotch 2 pathogens in Western Europe.</title>
        <authorList>
            <person name="Taparia T."/>
            <person name="Krijger M."/>
            <person name="Haynes E."/>
            <person name="Elpinstone J.G."/>
            <person name="Noble R."/>
            <person name="Van Der Wolf J."/>
        </authorList>
    </citation>
    <scope>NUCLEOTIDE SEQUENCE [LARGE SCALE GENOMIC DNA]</scope>
    <source>
        <strain evidence="2 3">H7001</strain>
    </source>
</reference>
<evidence type="ECO:0000256" key="1">
    <source>
        <dbReference type="SAM" id="MobiDB-lite"/>
    </source>
</evidence>
<accession>A0A7Y8C2V0</accession>
<dbReference type="RefSeq" id="WP_177102469.1">
    <property type="nucleotide sequence ID" value="NZ_JACAQB010000006.1"/>
</dbReference>
<comment type="caution">
    <text evidence="2">The sequence shown here is derived from an EMBL/GenBank/DDBJ whole genome shotgun (WGS) entry which is preliminary data.</text>
</comment>
<evidence type="ECO:0000313" key="3">
    <source>
        <dbReference type="Proteomes" id="UP000539985"/>
    </source>
</evidence>
<sequence>MAQPEQRREFEPSSKRPKGDRPDTRLVDICNTPAIQQGRTAFAPCDLPDATEKF</sequence>
<feature type="region of interest" description="Disordered" evidence="1">
    <location>
        <begin position="1"/>
        <end position="25"/>
    </location>
</feature>